<evidence type="ECO:0000313" key="2">
    <source>
        <dbReference type="Proteomes" id="UP001239111"/>
    </source>
</evidence>
<evidence type="ECO:0000313" key="1">
    <source>
        <dbReference type="EMBL" id="KAJ8669082.1"/>
    </source>
</evidence>
<dbReference type="Proteomes" id="UP001239111">
    <property type="component" value="Chromosome 3"/>
</dbReference>
<comment type="caution">
    <text evidence="1">The sequence shown here is derived from an EMBL/GenBank/DDBJ whole genome shotgun (WGS) entry which is preliminary data.</text>
</comment>
<gene>
    <name evidence="1" type="ORF">QAD02_000341</name>
</gene>
<protein>
    <submittedName>
        <fullName evidence="1">Uncharacterized protein</fullName>
    </submittedName>
</protein>
<keyword evidence="2" id="KW-1185">Reference proteome</keyword>
<reference evidence="1" key="1">
    <citation type="submission" date="2023-04" db="EMBL/GenBank/DDBJ databases">
        <title>A chromosome-level genome assembly of the parasitoid wasp Eretmocerus hayati.</title>
        <authorList>
            <person name="Zhong Y."/>
            <person name="Liu S."/>
            <person name="Liu Y."/>
        </authorList>
    </citation>
    <scope>NUCLEOTIDE SEQUENCE</scope>
    <source>
        <strain evidence="1">ZJU_SS_LIU_2023</strain>
    </source>
</reference>
<name>A0ACC2NDC0_9HYME</name>
<proteinExistence type="predicted"/>
<organism evidence="1 2">
    <name type="scientific">Eretmocerus hayati</name>
    <dbReference type="NCBI Taxonomy" id="131215"/>
    <lineage>
        <taxon>Eukaryota</taxon>
        <taxon>Metazoa</taxon>
        <taxon>Ecdysozoa</taxon>
        <taxon>Arthropoda</taxon>
        <taxon>Hexapoda</taxon>
        <taxon>Insecta</taxon>
        <taxon>Pterygota</taxon>
        <taxon>Neoptera</taxon>
        <taxon>Endopterygota</taxon>
        <taxon>Hymenoptera</taxon>
        <taxon>Apocrita</taxon>
        <taxon>Proctotrupomorpha</taxon>
        <taxon>Chalcidoidea</taxon>
        <taxon>Aphelinidae</taxon>
        <taxon>Aphelininae</taxon>
        <taxon>Eretmocerus</taxon>
    </lineage>
</organism>
<accession>A0ACC2NDC0</accession>
<dbReference type="EMBL" id="CM056743">
    <property type="protein sequence ID" value="KAJ8669082.1"/>
    <property type="molecule type" value="Genomic_DNA"/>
</dbReference>
<sequence>MLRSQSKNSVLSYHDCLLRQEDLHLLNGPFWLNDALIGFYFEYLQHKYEDSKSKMLFLSPELTQLLKLTDSHEYGTFLDPISAKNMDYIFFPVNDCSSRESAGGSHWTLMVFSKPERTCFYFDSSSSSNTAAEADFSKGIMSYLLENGNGQFVEVKCPQQKNGYDCGLFVLCFTDVIAEHILEASQIEGCNCESVQSLVSRKRESLISLIHKLKESNP</sequence>